<reference evidence="1 2" key="2">
    <citation type="submission" date="2018-11" db="EMBL/GenBank/DDBJ databases">
        <authorList>
            <consortium name="Pathogen Informatics"/>
        </authorList>
    </citation>
    <scope>NUCLEOTIDE SEQUENCE [LARGE SCALE GENOMIC DNA]</scope>
</reference>
<gene>
    <name evidence="1" type="ORF">SBAD_LOCUS12206</name>
</gene>
<proteinExistence type="predicted"/>
<keyword evidence="2" id="KW-1185">Reference proteome</keyword>
<name>A0A183J8K8_9BILA</name>
<dbReference type="SUPFAM" id="SSF48403">
    <property type="entry name" value="Ankyrin repeat"/>
    <property type="match status" value="1"/>
</dbReference>
<dbReference type="AlphaFoldDB" id="A0A183J8K8"/>
<dbReference type="InterPro" id="IPR002110">
    <property type="entry name" value="Ankyrin_rpt"/>
</dbReference>
<dbReference type="Pfam" id="PF13637">
    <property type="entry name" value="Ank_4"/>
    <property type="match status" value="1"/>
</dbReference>
<dbReference type="Gene3D" id="1.25.40.20">
    <property type="entry name" value="Ankyrin repeat-containing domain"/>
    <property type="match status" value="1"/>
</dbReference>
<evidence type="ECO:0000313" key="3">
    <source>
        <dbReference type="WBParaSite" id="SBAD_0001261101-mRNA-1"/>
    </source>
</evidence>
<accession>A0A183J8K8</accession>
<protein>
    <submittedName>
        <fullName evidence="3">ANK_REP_REGION domain-containing protein</fullName>
    </submittedName>
</protein>
<evidence type="ECO:0000313" key="2">
    <source>
        <dbReference type="Proteomes" id="UP000270296"/>
    </source>
</evidence>
<reference evidence="3" key="1">
    <citation type="submission" date="2016-06" db="UniProtKB">
        <authorList>
            <consortium name="WormBaseParasite"/>
        </authorList>
    </citation>
    <scope>IDENTIFICATION</scope>
</reference>
<dbReference type="Proteomes" id="UP000270296">
    <property type="component" value="Unassembled WGS sequence"/>
</dbReference>
<dbReference type="InterPro" id="IPR036770">
    <property type="entry name" value="Ankyrin_rpt-contain_sf"/>
</dbReference>
<evidence type="ECO:0000313" key="1">
    <source>
        <dbReference type="EMBL" id="VDP46340.1"/>
    </source>
</evidence>
<sequence length="97" mass="10745">MYPFTWLALGDSHPLLNFCSAITPTVNELFFGIRDDEGNGAIHFCCKGGHVSTLNLLLQQDGVKVHEPNIYGDTPLHMYDSCCCCRPLKVIFCNVAP</sequence>
<dbReference type="OrthoDB" id="6079886at2759"/>
<dbReference type="EMBL" id="UZAM01017194">
    <property type="protein sequence ID" value="VDP46340.1"/>
    <property type="molecule type" value="Genomic_DNA"/>
</dbReference>
<organism evidence="3">
    <name type="scientific">Soboliphyme baturini</name>
    <dbReference type="NCBI Taxonomy" id="241478"/>
    <lineage>
        <taxon>Eukaryota</taxon>
        <taxon>Metazoa</taxon>
        <taxon>Ecdysozoa</taxon>
        <taxon>Nematoda</taxon>
        <taxon>Enoplea</taxon>
        <taxon>Dorylaimia</taxon>
        <taxon>Dioctophymatida</taxon>
        <taxon>Dioctophymatoidea</taxon>
        <taxon>Soboliphymatidae</taxon>
        <taxon>Soboliphyme</taxon>
    </lineage>
</organism>
<dbReference type="WBParaSite" id="SBAD_0001261101-mRNA-1">
    <property type="protein sequence ID" value="SBAD_0001261101-mRNA-1"/>
    <property type="gene ID" value="SBAD_0001261101"/>
</dbReference>